<comment type="caution">
    <text evidence="1">The sequence shown here is derived from an EMBL/GenBank/DDBJ whole genome shotgun (WGS) entry which is preliminary data.</text>
</comment>
<name>A0AAD5DVL8_9CHLO</name>
<dbReference type="EMBL" id="JADXDR010000043">
    <property type="protein sequence ID" value="KAI7843091.1"/>
    <property type="molecule type" value="Genomic_DNA"/>
</dbReference>
<dbReference type="GO" id="GO:0010304">
    <property type="term" value="P:PSII associated light-harvesting complex II catabolic process"/>
    <property type="evidence" value="ECO:0007669"/>
    <property type="project" value="TreeGrafter"/>
</dbReference>
<protein>
    <recommendedName>
        <fullName evidence="3">Chlorophyll b reductase</fullName>
    </recommendedName>
</protein>
<evidence type="ECO:0008006" key="3">
    <source>
        <dbReference type="Google" id="ProtNLM"/>
    </source>
</evidence>
<dbReference type="InterPro" id="IPR036291">
    <property type="entry name" value="NAD(P)-bd_dom_sf"/>
</dbReference>
<dbReference type="Proteomes" id="UP001205105">
    <property type="component" value="Unassembled WGS sequence"/>
</dbReference>
<dbReference type="GO" id="GO:0015996">
    <property type="term" value="P:chlorophyll catabolic process"/>
    <property type="evidence" value="ECO:0007669"/>
    <property type="project" value="TreeGrafter"/>
</dbReference>
<keyword evidence="2" id="KW-1185">Reference proteome</keyword>
<dbReference type="CDD" id="cd05233">
    <property type="entry name" value="SDR_c"/>
    <property type="match status" value="1"/>
</dbReference>
<accession>A0AAD5DVL8</accession>
<dbReference type="Gene3D" id="3.40.50.720">
    <property type="entry name" value="NAD(P)-binding Rossmann-like Domain"/>
    <property type="match status" value="1"/>
</dbReference>
<sequence length="251" mass="26267">MARQFVSMGDAVVISGRTPATLAAATAALRAEFPGCRVLGVEADASKASDVERLANAAATELGGIDIWVCNAGQSQQVKRPLAEAAAGELQSIVDTNLMGALLGARAAIARMQRQESGGKVFFVDGNGSWGNPTPGNAAYGATKRALPQLKDSLAAEVAAAEGGTGGGRVGVHIVSPGMVATELLFRYADTPRKARNIKIIAESANEVAAWLVPCMRGVEGNGRYIRYLTVPEVLRRYATASQRKGRFIPE</sequence>
<dbReference type="PANTHER" id="PTHR24314">
    <property type="entry name" value="NON-SPECIFIC LIPID TRANSFER PROTEIN-RELATED"/>
    <property type="match status" value="1"/>
</dbReference>
<organism evidence="1 2">
    <name type="scientific">Chlorella ohadii</name>
    <dbReference type="NCBI Taxonomy" id="2649997"/>
    <lineage>
        <taxon>Eukaryota</taxon>
        <taxon>Viridiplantae</taxon>
        <taxon>Chlorophyta</taxon>
        <taxon>core chlorophytes</taxon>
        <taxon>Trebouxiophyceae</taxon>
        <taxon>Chlorellales</taxon>
        <taxon>Chlorellaceae</taxon>
        <taxon>Chlorella clade</taxon>
        <taxon>Chlorella</taxon>
    </lineage>
</organism>
<dbReference type="InterPro" id="IPR002347">
    <property type="entry name" value="SDR_fam"/>
</dbReference>
<dbReference type="GO" id="GO:0034256">
    <property type="term" value="F:chlorophyll(ide) b reductase activity"/>
    <property type="evidence" value="ECO:0007669"/>
    <property type="project" value="TreeGrafter"/>
</dbReference>
<evidence type="ECO:0000313" key="2">
    <source>
        <dbReference type="Proteomes" id="UP001205105"/>
    </source>
</evidence>
<dbReference type="InterPro" id="IPR020904">
    <property type="entry name" value="Sc_DH/Rdtase_CS"/>
</dbReference>
<dbReference type="InterPro" id="IPR052625">
    <property type="entry name" value="Chl_b_Red"/>
</dbReference>
<evidence type="ECO:0000313" key="1">
    <source>
        <dbReference type="EMBL" id="KAI7843091.1"/>
    </source>
</evidence>
<dbReference type="Pfam" id="PF00106">
    <property type="entry name" value="adh_short"/>
    <property type="match status" value="1"/>
</dbReference>
<dbReference type="SUPFAM" id="SSF51735">
    <property type="entry name" value="NAD(P)-binding Rossmann-fold domains"/>
    <property type="match status" value="1"/>
</dbReference>
<dbReference type="PROSITE" id="PS00061">
    <property type="entry name" value="ADH_SHORT"/>
    <property type="match status" value="1"/>
</dbReference>
<dbReference type="AlphaFoldDB" id="A0AAD5DVL8"/>
<gene>
    <name evidence="1" type="ORF">COHA_003262</name>
</gene>
<reference evidence="1" key="1">
    <citation type="submission" date="2020-11" db="EMBL/GenBank/DDBJ databases">
        <title>Chlorella ohadii genome sequencing and assembly.</title>
        <authorList>
            <person name="Murik O."/>
            <person name="Treves H."/>
            <person name="Kedem I."/>
            <person name="Shotland Y."/>
            <person name="Kaplan A."/>
        </authorList>
    </citation>
    <scope>NUCLEOTIDE SEQUENCE</scope>
    <source>
        <strain evidence="1">1</strain>
    </source>
</reference>
<dbReference type="PANTHER" id="PTHR24314:SF21">
    <property type="entry name" value="CHLOROPHYLL(IDE) B REDUCTASE NYC1, CHLOROPLASTIC-RELATED"/>
    <property type="match status" value="1"/>
</dbReference>
<proteinExistence type="predicted"/>